<evidence type="ECO:0000256" key="2">
    <source>
        <dbReference type="SAM" id="Phobius"/>
    </source>
</evidence>
<evidence type="ECO:0000256" key="1">
    <source>
        <dbReference type="SAM" id="MobiDB-lite"/>
    </source>
</evidence>
<sequence length="340" mass="33929">MANPYQPGYPAPQPPGWGIPPNYPGAASFSRREAAGNRAVADVVAGIASAVAAILGAAQSIWGLISAHGYGFWEYGNGVHVIVFWVCSLTALVGGILLASTGSRHRRVRVIASLGSGAVFIATAQEVLTVCFVHYMRLSDSGNWLVIPTAVAILTAVGALIVGTPDTPPARVPGYPGVELHPGATAHPGTHMSPPTPAPQPWSAHPGAATPGYPVASTPTPHGWPSYPGAAAPGYPGAPTPAYPGAPDYPLAPSGAQGDPNVAAGPHPSAGPYAAGTPWPQAGTPSAQAHQAAAPAAGAGPQPGYASAPEQPGGTESSSDPTVHAGPSGAPPSEPRLPQQ</sequence>
<keyword evidence="2" id="KW-1133">Transmembrane helix</keyword>
<comment type="caution">
    <text evidence="3">The sequence shown here is derived from an EMBL/GenBank/DDBJ whole genome shotgun (WGS) entry which is preliminary data.</text>
</comment>
<feature type="transmembrane region" description="Helical" evidence="2">
    <location>
        <begin position="142"/>
        <end position="162"/>
    </location>
</feature>
<dbReference type="EMBL" id="JAVDWW010000009">
    <property type="protein sequence ID" value="MDR7171666.1"/>
    <property type="molecule type" value="Genomic_DNA"/>
</dbReference>
<dbReference type="RefSeq" id="WP_310406543.1">
    <property type="nucleotide sequence ID" value="NZ_JAVDWW010000009.1"/>
</dbReference>
<protein>
    <submittedName>
        <fullName evidence="3">Uncharacterized protein</fullName>
    </submittedName>
</protein>
<gene>
    <name evidence="3" type="ORF">J2W56_005426</name>
</gene>
<feature type="transmembrane region" description="Helical" evidence="2">
    <location>
        <begin position="82"/>
        <end position="99"/>
    </location>
</feature>
<keyword evidence="2" id="KW-0812">Transmembrane</keyword>
<keyword evidence="2" id="KW-0472">Membrane</keyword>
<evidence type="ECO:0000313" key="4">
    <source>
        <dbReference type="Proteomes" id="UP001251217"/>
    </source>
</evidence>
<feature type="region of interest" description="Disordered" evidence="1">
    <location>
        <begin position="246"/>
        <end position="340"/>
    </location>
</feature>
<accession>A0ABU1XM85</accession>
<feature type="region of interest" description="Disordered" evidence="1">
    <location>
        <begin position="177"/>
        <end position="217"/>
    </location>
</feature>
<keyword evidence="4" id="KW-1185">Reference proteome</keyword>
<feature type="transmembrane region" description="Helical" evidence="2">
    <location>
        <begin position="111"/>
        <end position="136"/>
    </location>
</feature>
<feature type="compositionally biased region" description="Pro residues" evidence="1">
    <location>
        <begin position="329"/>
        <end position="340"/>
    </location>
</feature>
<feature type="transmembrane region" description="Helical" evidence="2">
    <location>
        <begin position="39"/>
        <end position="62"/>
    </location>
</feature>
<reference evidence="3 4" key="1">
    <citation type="submission" date="2023-07" db="EMBL/GenBank/DDBJ databases">
        <title>Sorghum-associated microbial communities from plants grown in Nebraska, USA.</title>
        <authorList>
            <person name="Schachtman D."/>
        </authorList>
    </citation>
    <scope>NUCLEOTIDE SEQUENCE [LARGE SCALE GENOMIC DNA]</scope>
    <source>
        <strain evidence="3 4">4272</strain>
    </source>
</reference>
<organism evidence="3 4">
    <name type="scientific">Nocardia kruczakiae</name>
    <dbReference type="NCBI Taxonomy" id="261477"/>
    <lineage>
        <taxon>Bacteria</taxon>
        <taxon>Bacillati</taxon>
        <taxon>Actinomycetota</taxon>
        <taxon>Actinomycetes</taxon>
        <taxon>Mycobacteriales</taxon>
        <taxon>Nocardiaceae</taxon>
        <taxon>Nocardia</taxon>
    </lineage>
</organism>
<name>A0ABU1XM85_9NOCA</name>
<feature type="compositionally biased region" description="Low complexity" evidence="1">
    <location>
        <begin position="282"/>
        <end position="309"/>
    </location>
</feature>
<evidence type="ECO:0000313" key="3">
    <source>
        <dbReference type="EMBL" id="MDR7171666.1"/>
    </source>
</evidence>
<proteinExistence type="predicted"/>
<dbReference type="Proteomes" id="UP001251217">
    <property type="component" value="Unassembled WGS sequence"/>
</dbReference>